<sequence>MKEITFIHAADLHLDSPMLGLSSLQDDLFEKIKESTFIALKNMVDAALARKVDFVILAGDLFDGEDRSIKAQARLRKEMNRLAEKNIPVYAVHGNHDHFNGSWSHISLPDNVHIFPHQPSEASFTADNGTKVSLHGFSYPRRHVAERMISQYPVRGMSDFHIGILHGSLEGETGHGRYAPFILKELLDKEYDYWALGHIHKRMVVNAEPPVIYPGNTQGRSRKESGAKGCYHVTLNEAGADFEFLQCHSFRWEQRTVDISGLSAFDEVYSRCLQAVEEERKNGGVILEIFLKGASLSPQDMKALAEGELLSLLQEEEEGNMPFVWVSAVIAEEQQSWDRNQLREKEDFFSGLFAAADGFDDFEVSLGSLYSHPMARRYAESMEEGEKAVLLKEAEEMLLGLLYKND</sequence>
<dbReference type="SUPFAM" id="SSF56300">
    <property type="entry name" value="Metallo-dependent phosphatases"/>
    <property type="match status" value="1"/>
</dbReference>
<protein>
    <submittedName>
        <fullName evidence="3">DNA repair exonuclease</fullName>
    </submittedName>
</protein>
<evidence type="ECO:0000259" key="2">
    <source>
        <dbReference type="Pfam" id="PF00149"/>
    </source>
</evidence>
<keyword evidence="3" id="KW-0269">Exonuclease</keyword>
<keyword evidence="3" id="KW-0540">Nuclease</keyword>
<reference evidence="3 4" key="1">
    <citation type="submission" date="2019-08" db="EMBL/GenBank/DDBJ databases">
        <title>Bacillus genomes from the desert of Cuatro Cienegas, Coahuila.</title>
        <authorList>
            <person name="Olmedo-Alvarez G."/>
        </authorList>
    </citation>
    <scope>NUCLEOTIDE SEQUENCE [LARGE SCALE GENOMIC DNA]</scope>
    <source>
        <strain evidence="3 4">CH446_14T</strain>
    </source>
</reference>
<dbReference type="PANTHER" id="PTHR30337:SF7">
    <property type="entry name" value="PHOSPHOESTERASE"/>
    <property type="match status" value="1"/>
</dbReference>
<dbReference type="AlphaFoldDB" id="A0A5D4R0S3"/>
<dbReference type="InterPro" id="IPR014576">
    <property type="entry name" value="Pesterase_YhaO"/>
</dbReference>
<dbReference type="InterPro" id="IPR004843">
    <property type="entry name" value="Calcineurin-like_PHP"/>
</dbReference>
<feature type="domain" description="Calcineurin-like phosphoesterase" evidence="2">
    <location>
        <begin position="5"/>
        <end position="201"/>
    </location>
</feature>
<dbReference type="Proteomes" id="UP000322139">
    <property type="component" value="Unassembled WGS sequence"/>
</dbReference>
<dbReference type="InterPro" id="IPR050535">
    <property type="entry name" value="DNA_Repair-Maintenance_Comp"/>
</dbReference>
<dbReference type="Gene3D" id="3.60.21.10">
    <property type="match status" value="1"/>
</dbReference>
<accession>A0A5D4R0S3</accession>
<dbReference type="InterPro" id="IPR041796">
    <property type="entry name" value="Mre11_N"/>
</dbReference>
<dbReference type="RefSeq" id="WP_148976625.1">
    <property type="nucleotide sequence ID" value="NZ_JBNILB010000008.1"/>
</dbReference>
<gene>
    <name evidence="3" type="ORF">FZD51_21540</name>
</gene>
<dbReference type="PANTHER" id="PTHR30337">
    <property type="entry name" value="COMPONENT OF ATP-DEPENDENT DSDNA EXONUCLEASE"/>
    <property type="match status" value="1"/>
</dbReference>
<dbReference type="GO" id="GO:0004527">
    <property type="term" value="F:exonuclease activity"/>
    <property type="evidence" value="ECO:0007669"/>
    <property type="project" value="UniProtKB-KW"/>
</dbReference>
<dbReference type="CDD" id="cd00840">
    <property type="entry name" value="MPP_Mre11_N"/>
    <property type="match status" value="1"/>
</dbReference>
<name>A0A5D4R0S3_9BACI</name>
<organism evidence="3 4">
    <name type="scientific">Bacillus infantis</name>
    <dbReference type="NCBI Taxonomy" id="324767"/>
    <lineage>
        <taxon>Bacteria</taxon>
        <taxon>Bacillati</taxon>
        <taxon>Bacillota</taxon>
        <taxon>Bacilli</taxon>
        <taxon>Bacillales</taxon>
        <taxon>Bacillaceae</taxon>
        <taxon>Bacillus</taxon>
    </lineage>
</organism>
<proteinExistence type="predicted"/>
<evidence type="ECO:0000313" key="4">
    <source>
        <dbReference type="Proteomes" id="UP000322139"/>
    </source>
</evidence>
<evidence type="ECO:0000313" key="3">
    <source>
        <dbReference type="EMBL" id="TYS44130.1"/>
    </source>
</evidence>
<dbReference type="EMBL" id="VTER01000013">
    <property type="protein sequence ID" value="TYS44130.1"/>
    <property type="molecule type" value="Genomic_DNA"/>
</dbReference>
<keyword evidence="1" id="KW-0378">Hydrolase</keyword>
<dbReference type="InterPro" id="IPR029052">
    <property type="entry name" value="Metallo-depent_PP-like"/>
</dbReference>
<evidence type="ECO:0000256" key="1">
    <source>
        <dbReference type="ARBA" id="ARBA00022801"/>
    </source>
</evidence>
<dbReference type="PIRSF" id="PIRSF033091">
    <property type="entry name" value="Pesterase_YhaO"/>
    <property type="match status" value="1"/>
</dbReference>
<comment type="caution">
    <text evidence="3">The sequence shown here is derived from an EMBL/GenBank/DDBJ whole genome shotgun (WGS) entry which is preliminary data.</text>
</comment>
<dbReference type="Pfam" id="PF00149">
    <property type="entry name" value="Metallophos"/>
    <property type="match status" value="1"/>
</dbReference>